<keyword evidence="3" id="KW-1185">Reference proteome</keyword>
<feature type="compositionally biased region" description="Polar residues" evidence="1">
    <location>
        <begin position="68"/>
        <end position="87"/>
    </location>
</feature>
<evidence type="ECO:0000256" key="1">
    <source>
        <dbReference type="SAM" id="MobiDB-lite"/>
    </source>
</evidence>
<protein>
    <submittedName>
        <fullName evidence="2">Uncharacterized protein</fullName>
    </submittedName>
</protein>
<organism evidence="2 3">
    <name type="scientific">Mya arenaria</name>
    <name type="common">Soft-shell clam</name>
    <dbReference type="NCBI Taxonomy" id="6604"/>
    <lineage>
        <taxon>Eukaryota</taxon>
        <taxon>Metazoa</taxon>
        <taxon>Spiralia</taxon>
        <taxon>Lophotrochozoa</taxon>
        <taxon>Mollusca</taxon>
        <taxon>Bivalvia</taxon>
        <taxon>Autobranchia</taxon>
        <taxon>Heteroconchia</taxon>
        <taxon>Euheterodonta</taxon>
        <taxon>Imparidentia</taxon>
        <taxon>Neoheterodontei</taxon>
        <taxon>Myida</taxon>
        <taxon>Myoidea</taxon>
        <taxon>Myidae</taxon>
        <taxon>Mya</taxon>
    </lineage>
</organism>
<dbReference type="Proteomes" id="UP001164746">
    <property type="component" value="Chromosome 6"/>
</dbReference>
<name>A0ABY7EHU6_MYAAR</name>
<proteinExistence type="predicted"/>
<reference evidence="2" key="1">
    <citation type="submission" date="2022-11" db="EMBL/GenBank/DDBJ databases">
        <title>Centuries of genome instability and evolution in soft-shell clam transmissible cancer (bioRxiv).</title>
        <authorList>
            <person name="Hart S.F.M."/>
            <person name="Yonemitsu M.A."/>
            <person name="Giersch R.M."/>
            <person name="Beal B.F."/>
            <person name="Arriagada G."/>
            <person name="Davis B.W."/>
            <person name="Ostrander E.A."/>
            <person name="Goff S.P."/>
            <person name="Metzger M.J."/>
        </authorList>
    </citation>
    <scope>NUCLEOTIDE SEQUENCE</scope>
    <source>
        <strain evidence="2">MELC-2E11</strain>
        <tissue evidence="2">Siphon/mantle</tissue>
    </source>
</reference>
<accession>A0ABY7EHU6</accession>
<evidence type="ECO:0000313" key="3">
    <source>
        <dbReference type="Proteomes" id="UP001164746"/>
    </source>
</evidence>
<sequence length="87" mass="10352">MRGRKDHTTLLWGDIELKRSPDNRKYLEITVIVEYCQREVQTLEMDPAETVTEKWHPSCLQHMETNERMSSSHLQGVNTSKTNRYSW</sequence>
<gene>
    <name evidence="2" type="ORF">MAR_018653</name>
</gene>
<evidence type="ECO:0000313" key="2">
    <source>
        <dbReference type="EMBL" id="WAR08695.1"/>
    </source>
</evidence>
<dbReference type="EMBL" id="CP111017">
    <property type="protein sequence ID" value="WAR08695.1"/>
    <property type="molecule type" value="Genomic_DNA"/>
</dbReference>
<feature type="region of interest" description="Disordered" evidence="1">
    <location>
        <begin position="66"/>
        <end position="87"/>
    </location>
</feature>